<dbReference type="GO" id="GO:0003723">
    <property type="term" value="F:RNA binding"/>
    <property type="evidence" value="ECO:0007669"/>
    <property type="project" value="UniProtKB-UniRule"/>
</dbReference>
<dbReference type="Pfam" id="PF15519">
    <property type="entry name" value="RBM39linker"/>
    <property type="match status" value="1"/>
</dbReference>
<dbReference type="InterPro" id="IPR012677">
    <property type="entry name" value="Nucleotide-bd_a/b_plait_sf"/>
</dbReference>
<dbReference type="OrthoDB" id="8123449at2759"/>
<evidence type="ECO:0000256" key="1">
    <source>
        <dbReference type="ARBA" id="ARBA00022553"/>
    </source>
</evidence>
<dbReference type="EMBL" id="AWUE01020869">
    <property type="protein sequence ID" value="OMO64915.1"/>
    <property type="molecule type" value="Genomic_DNA"/>
</dbReference>
<dbReference type="GO" id="GO:0006397">
    <property type="term" value="P:mRNA processing"/>
    <property type="evidence" value="ECO:0007669"/>
    <property type="project" value="InterPro"/>
</dbReference>
<dbReference type="GO" id="GO:0005634">
    <property type="term" value="C:nucleus"/>
    <property type="evidence" value="ECO:0007669"/>
    <property type="project" value="InterPro"/>
</dbReference>
<dbReference type="InterPro" id="IPR035979">
    <property type="entry name" value="RBD_domain_sf"/>
</dbReference>
<gene>
    <name evidence="7" type="ORF">COLO4_31728</name>
</gene>
<keyword evidence="8" id="KW-1185">Reference proteome</keyword>
<dbReference type="Pfam" id="PF00076">
    <property type="entry name" value="RRM_1"/>
    <property type="match status" value="1"/>
</dbReference>
<keyword evidence="3 4" id="KW-0694">RNA-binding</keyword>
<feature type="compositionally biased region" description="Basic and acidic residues" evidence="5">
    <location>
        <begin position="16"/>
        <end position="29"/>
    </location>
</feature>
<protein>
    <recommendedName>
        <fullName evidence="6">RRM domain-containing protein</fullName>
    </recommendedName>
</protein>
<evidence type="ECO:0000256" key="4">
    <source>
        <dbReference type="PROSITE-ProRule" id="PRU00176"/>
    </source>
</evidence>
<dbReference type="InterPro" id="IPR029123">
    <property type="entry name" value="RBM39_linker"/>
</dbReference>
<dbReference type="PANTHER" id="PTHR48036">
    <property type="entry name" value="SPLICING FACTOR (PAD-1), PUTATIVE (AFU_ORTHOLOGUE AFUA_1G15810)-RELATED"/>
    <property type="match status" value="1"/>
</dbReference>
<proteinExistence type="predicted"/>
<dbReference type="InterPro" id="IPR006509">
    <property type="entry name" value="RBM39_SF"/>
</dbReference>
<feature type="domain" description="RRM" evidence="6">
    <location>
        <begin position="112"/>
        <end position="190"/>
    </location>
</feature>
<dbReference type="PROSITE" id="PS50102">
    <property type="entry name" value="RRM"/>
    <property type="match status" value="1"/>
</dbReference>
<feature type="region of interest" description="Disordered" evidence="5">
    <location>
        <begin position="1"/>
        <end position="33"/>
    </location>
</feature>
<organism evidence="7 8">
    <name type="scientific">Corchorus olitorius</name>
    <dbReference type="NCBI Taxonomy" id="93759"/>
    <lineage>
        <taxon>Eukaryota</taxon>
        <taxon>Viridiplantae</taxon>
        <taxon>Streptophyta</taxon>
        <taxon>Embryophyta</taxon>
        <taxon>Tracheophyta</taxon>
        <taxon>Spermatophyta</taxon>
        <taxon>Magnoliopsida</taxon>
        <taxon>eudicotyledons</taxon>
        <taxon>Gunneridae</taxon>
        <taxon>Pentapetalae</taxon>
        <taxon>rosids</taxon>
        <taxon>malvids</taxon>
        <taxon>Malvales</taxon>
        <taxon>Malvaceae</taxon>
        <taxon>Grewioideae</taxon>
        <taxon>Apeibeae</taxon>
        <taxon>Corchorus</taxon>
    </lineage>
</organism>
<evidence type="ECO:0000256" key="3">
    <source>
        <dbReference type="ARBA" id="ARBA00022884"/>
    </source>
</evidence>
<feature type="compositionally biased region" description="Polar residues" evidence="5">
    <location>
        <begin position="1"/>
        <end position="14"/>
    </location>
</feature>
<evidence type="ECO:0000259" key="6">
    <source>
        <dbReference type="PROSITE" id="PS50102"/>
    </source>
</evidence>
<accession>A0A1R3H3H1</accession>
<dbReference type="STRING" id="93759.A0A1R3H3H1"/>
<dbReference type="Proteomes" id="UP000187203">
    <property type="component" value="Unassembled WGS sequence"/>
</dbReference>
<dbReference type="AlphaFoldDB" id="A0A1R3H3H1"/>
<evidence type="ECO:0000313" key="8">
    <source>
        <dbReference type="Proteomes" id="UP000187203"/>
    </source>
</evidence>
<dbReference type="SUPFAM" id="SSF54928">
    <property type="entry name" value="RNA-binding domain, RBD"/>
    <property type="match status" value="1"/>
</dbReference>
<evidence type="ECO:0000256" key="2">
    <source>
        <dbReference type="ARBA" id="ARBA00022737"/>
    </source>
</evidence>
<dbReference type="SMART" id="SM00360">
    <property type="entry name" value="RRM"/>
    <property type="match status" value="1"/>
</dbReference>
<dbReference type="CDD" id="cd12285">
    <property type="entry name" value="RRM3_RBM39_like"/>
    <property type="match status" value="1"/>
</dbReference>
<name>A0A1R3H3H1_9ROSI</name>
<evidence type="ECO:0000256" key="5">
    <source>
        <dbReference type="SAM" id="MobiDB-lite"/>
    </source>
</evidence>
<evidence type="ECO:0000313" key="7">
    <source>
        <dbReference type="EMBL" id="OMO64915.1"/>
    </source>
</evidence>
<dbReference type="Gene3D" id="3.30.70.330">
    <property type="match status" value="1"/>
</dbReference>
<keyword evidence="2" id="KW-0677">Repeat</keyword>
<comment type="caution">
    <text evidence="7">The sequence shown here is derived from an EMBL/GenBank/DDBJ whole genome shotgun (WGS) entry which is preliminary data.</text>
</comment>
<reference evidence="8" key="1">
    <citation type="submission" date="2013-09" db="EMBL/GenBank/DDBJ databases">
        <title>Corchorus olitorius genome sequencing.</title>
        <authorList>
            <person name="Alam M."/>
            <person name="Haque M.S."/>
            <person name="Islam M.S."/>
            <person name="Emdad E.M."/>
            <person name="Islam M.M."/>
            <person name="Ahmed B."/>
            <person name="Halim A."/>
            <person name="Hossen Q.M.M."/>
            <person name="Hossain M.Z."/>
            <person name="Ahmed R."/>
            <person name="Khan M.M."/>
            <person name="Islam R."/>
            <person name="Rashid M.M."/>
            <person name="Khan S.A."/>
            <person name="Rahman M.S."/>
            <person name="Alam M."/>
            <person name="Yahiya A.S."/>
            <person name="Khan M.S."/>
            <person name="Azam M.S."/>
            <person name="Haque T."/>
            <person name="Lashkar M.Z.H."/>
            <person name="Akhand A.I."/>
            <person name="Morshed G."/>
            <person name="Roy S."/>
            <person name="Uddin K.S."/>
            <person name="Rabeya T."/>
            <person name="Hossain A.S."/>
            <person name="Chowdhury A."/>
            <person name="Snigdha A.R."/>
            <person name="Mortoza M.S."/>
            <person name="Matin S.A."/>
            <person name="Hoque S.M.E."/>
            <person name="Islam M.K."/>
            <person name="Roy D.K."/>
            <person name="Haider R."/>
            <person name="Moosa M.M."/>
            <person name="Elias S.M."/>
            <person name="Hasan A.M."/>
            <person name="Jahan S."/>
            <person name="Shafiuddin M."/>
            <person name="Mahmood N."/>
            <person name="Shommy N.S."/>
        </authorList>
    </citation>
    <scope>NUCLEOTIDE SEQUENCE [LARGE SCALE GENOMIC DNA]</scope>
    <source>
        <strain evidence="8">cv. O-4</strain>
    </source>
</reference>
<keyword evidence="1" id="KW-0597">Phosphoprotein</keyword>
<dbReference type="InterPro" id="IPR000504">
    <property type="entry name" value="RRM_dom"/>
</dbReference>
<sequence>MSNNQPESSDSTGNTRKRDFATAILEKKKAPNSNRLAADETTLNDDVRRELVDEDIMLDDVGGVRKQIQASVSVPCGVLPAGAALQLPINDDVNPTIDTINIGVPSECLLLKNMFDPKLETEPDFDLEIKEDVQEECSKYGKLKHIFVHRDSAGFVYLRFEGTQGAINAQRNLHGRWFAAKTITATFMAPETYEAKFPDTNR</sequence>